<dbReference type="InterPro" id="IPR004843">
    <property type="entry name" value="Calcineurin-like_PHP"/>
</dbReference>
<dbReference type="GO" id="GO:0016791">
    <property type="term" value="F:phosphatase activity"/>
    <property type="evidence" value="ECO:0007669"/>
    <property type="project" value="TreeGrafter"/>
</dbReference>
<evidence type="ECO:0000256" key="1">
    <source>
        <dbReference type="SAM" id="MobiDB-lite"/>
    </source>
</evidence>
<dbReference type="Gene3D" id="3.60.21.10">
    <property type="match status" value="1"/>
</dbReference>
<gene>
    <name evidence="3" type="ORF">OE88DRAFT_1085067</name>
</gene>
<feature type="region of interest" description="Disordered" evidence="1">
    <location>
        <begin position="424"/>
        <end position="457"/>
    </location>
</feature>
<dbReference type="GO" id="GO:0005737">
    <property type="term" value="C:cytoplasm"/>
    <property type="evidence" value="ECO:0007669"/>
    <property type="project" value="TreeGrafter"/>
</dbReference>
<evidence type="ECO:0000313" key="3">
    <source>
        <dbReference type="EMBL" id="TFK45831.1"/>
    </source>
</evidence>
<reference evidence="3 4" key="1">
    <citation type="journal article" date="2019" name="Nat. Ecol. Evol.">
        <title>Megaphylogeny resolves global patterns of mushroom evolution.</title>
        <authorList>
            <person name="Varga T."/>
            <person name="Krizsan K."/>
            <person name="Foldi C."/>
            <person name="Dima B."/>
            <person name="Sanchez-Garcia M."/>
            <person name="Sanchez-Ramirez S."/>
            <person name="Szollosi G.J."/>
            <person name="Szarkandi J.G."/>
            <person name="Papp V."/>
            <person name="Albert L."/>
            <person name="Andreopoulos W."/>
            <person name="Angelini C."/>
            <person name="Antonin V."/>
            <person name="Barry K.W."/>
            <person name="Bougher N.L."/>
            <person name="Buchanan P."/>
            <person name="Buyck B."/>
            <person name="Bense V."/>
            <person name="Catcheside P."/>
            <person name="Chovatia M."/>
            <person name="Cooper J."/>
            <person name="Damon W."/>
            <person name="Desjardin D."/>
            <person name="Finy P."/>
            <person name="Geml J."/>
            <person name="Haridas S."/>
            <person name="Hughes K."/>
            <person name="Justo A."/>
            <person name="Karasinski D."/>
            <person name="Kautmanova I."/>
            <person name="Kiss B."/>
            <person name="Kocsube S."/>
            <person name="Kotiranta H."/>
            <person name="LaButti K.M."/>
            <person name="Lechner B.E."/>
            <person name="Liimatainen K."/>
            <person name="Lipzen A."/>
            <person name="Lukacs Z."/>
            <person name="Mihaltcheva S."/>
            <person name="Morgado L.N."/>
            <person name="Niskanen T."/>
            <person name="Noordeloos M.E."/>
            <person name="Ohm R.A."/>
            <person name="Ortiz-Santana B."/>
            <person name="Ovrebo C."/>
            <person name="Racz N."/>
            <person name="Riley R."/>
            <person name="Savchenko A."/>
            <person name="Shiryaev A."/>
            <person name="Soop K."/>
            <person name="Spirin V."/>
            <person name="Szebenyi C."/>
            <person name="Tomsovsky M."/>
            <person name="Tulloss R.E."/>
            <person name="Uehling J."/>
            <person name="Grigoriev I.V."/>
            <person name="Vagvolgyi C."/>
            <person name="Papp T."/>
            <person name="Martin F.M."/>
            <person name="Miettinen O."/>
            <person name="Hibbett D.S."/>
            <person name="Nagy L.G."/>
        </authorList>
    </citation>
    <scope>NUCLEOTIDE SEQUENCE [LARGE SCALE GENOMIC DNA]</scope>
    <source>
        <strain evidence="3 4">OMC1185</strain>
    </source>
</reference>
<dbReference type="InterPro" id="IPR050126">
    <property type="entry name" value="Ap4A_hydrolase"/>
</dbReference>
<organism evidence="3 4">
    <name type="scientific">Heliocybe sulcata</name>
    <dbReference type="NCBI Taxonomy" id="5364"/>
    <lineage>
        <taxon>Eukaryota</taxon>
        <taxon>Fungi</taxon>
        <taxon>Dikarya</taxon>
        <taxon>Basidiomycota</taxon>
        <taxon>Agaricomycotina</taxon>
        <taxon>Agaricomycetes</taxon>
        <taxon>Gloeophyllales</taxon>
        <taxon>Gloeophyllaceae</taxon>
        <taxon>Heliocybe</taxon>
    </lineage>
</organism>
<dbReference type="Proteomes" id="UP000305948">
    <property type="component" value="Unassembled WGS sequence"/>
</dbReference>
<feature type="domain" description="Calcineurin-like phosphoesterase" evidence="2">
    <location>
        <begin position="68"/>
        <end position="201"/>
    </location>
</feature>
<sequence length="470" mass="53304">MDVPRRAAAFLVLTCFFLYFLAYHERTASLGEWVHRVSDVEVKRDFSKIIHTKTVSAEDIGLDDPNRRIIMVGDIHGMNKSLHHLLSSLSYDPSTDTLFHAGDIVQKGSLSGCLSVLDFLSSNRVRGVRGNHDQTIIEWRTWMEWIKSLKGGKKWLDRVDKEYEKHGGLDDDEEKEMKKRRGKWWSRVPKGWKMFGEHYKIARCVLPFFIDAYILTPRNRAMTQEHYEYMLSLPLILHIPSQHMYIAHGGLLPYNPKRPVDHPKQPLAHLPTLISRIVGSLSTVRLDEEAMRVAQEVELLKEVPQNTDPWVVLNIRDVKDSGKISRKAGKGTPWAKLWNKTVKKCNGFEEAVKKGKNRDGLPCMPSTVVYGHTAKRGLDVHRWTVGLDSGCSHGRSLTALVVSGADLASDSLEARSLEDQASFSTSFLPADDEERALHEDEEHETSRRPKTIPFGDNGVGHLYSVKCPAP</sequence>
<evidence type="ECO:0000259" key="2">
    <source>
        <dbReference type="Pfam" id="PF00149"/>
    </source>
</evidence>
<dbReference type="STRING" id="5364.A0A5C3MWK3"/>
<dbReference type="OrthoDB" id="10267127at2759"/>
<accession>A0A5C3MWK3</accession>
<dbReference type="AlphaFoldDB" id="A0A5C3MWK3"/>
<evidence type="ECO:0000313" key="4">
    <source>
        <dbReference type="Proteomes" id="UP000305948"/>
    </source>
</evidence>
<dbReference type="Pfam" id="PF00149">
    <property type="entry name" value="Metallophos"/>
    <property type="match status" value="1"/>
</dbReference>
<dbReference type="GO" id="GO:0006798">
    <property type="term" value="P:polyphosphate catabolic process"/>
    <property type="evidence" value="ECO:0007669"/>
    <property type="project" value="TreeGrafter"/>
</dbReference>
<proteinExistence type="predicted"/>
<dbReference type="PANTHER" id="PTHR42850:SF4">
    <property type="entry name" value="ZINC-DEPENDENT ENDOPOLYPHOSPHATASE"/>
    <property type="match status" value="1"/>
</dbReference>
<dbReference type="EMBL" id="ML213536">
    <property type="protein sequence ID" value="TFK45831.1"/>
    <property type="molecule type" value="Genomic_DNA"/>
</dbReference>
<name>A0A5C3MWK3_9AGAM</name>
<protein>
    <submittedName>
        <fullName evidence="3">Metallo-dependent phosphatase</fullName>
    </submittedName>
</protein>
<dbReference type="InterPro" id="IPR029052">
    <property type="entry name" value="Metallo-depent_PP-like"/>
</dbReference>
<dbReference type="GO" id="GO:0000298">
    <property type="term" value="F:endopolyphosphatase activity"/>
    <property type="evidence" value="ECO:0007669"/>
    <property type="project" value="TreeGrafter"/>
</dbReference>
<keyword evidence="4" id="KW-1185">Reference proteome</keyword>
<dbReference type="PANTHER" id="PTHR42850">
    <property type="entry name" value="METALLOPHOSPHOESTERASE"/>
    <property type="match status" value="1"/>
</dbReference>
<feature type="compositionally biased region" description="Basic and acidic residues" evidence="1">
    <location>
        <begin position="435"/>
        <end position="447"/>
    </location>
</feature>
<dbReference type="SUPFAM" id="SSF56300">
    <property type="entry name" value="Metallo-dependent phosphatases"/>
    <property type="match status" value="1"/>
</dbReference>